<proteinExistence type="predicted"/>
<keyword evidence="2" id="KW-1185">Reference proteome</keyword>
<dbReference type="EMBL" id="KY448244">
    <property type="protein sequence ID" value="AQT28672.1"/>
    <property type="molecule type" value="Genomic_DNA"/>
</dbReference>
<protein>
    <submittedName>
        <fullName evidence="1">Uncharacterized protein</fullName>
    </submittedName>
</protein>
<reference evidence="1 2" key="1">
    <citation type="submission" date="2017-01" db="EMBL/GenBank/DDBJ databases">
        <authorList>
            <person name="Mah S.A."/>
            <person name="Swanson W.J."/>
            <person name="Moy G.W."/>
            <person name="Vacquier V.D."/>
        </authorList>
    </citation>
    <scope>NUCLEOTIDE SEQUENCE [LARGE SCALE GENOMIC DNA]</scope>
</reference>
<organism evidence="1 2">
    <name type="scientific">Erwinia phage vB_EamM_Yoloswag</name>
    <dbReference type="NCBI Taxonomy" id="1958956"/>
    <lineage>
        <taxon>Viruses</taxon>
        <taxon>Duplodnaviria</taxon>
        <taxon>Heunggongvirae</taxon>
        <taxon>Uroviricota</taxon>
        <taxon>Caudoviricetes</taxon>
        <taxon>Yoloswagvirus</taxon>
        <taxon>Yoloswagvirus yoloswag</taxon>
    </lineage>
</organism>
<accession>A0A1S6L3B7</accession>
<evidence type="ECO:0000313" key="1">
    <source>
        <dbReference type="EMBL" id="AQT28672.1"/>
    </source>
</evidence>
<evidence type="ECO:0000313" key="2">
    <source>
        <dbReference type="Proteomes" id="UP000221250"/>
    </source>
</evidence>
<dbReference type="Proteomes" id="UP000221250">
    <property type="component" value="Segment"/>
</dbReference>
<gene>
    <name evidence="1" type="ORF">YOLOSWAG_193</name>
</gene>
<name>A0A1S6L3B7_9CAUD</name>
<sequence>MITKPTTTLVYSVQNIVANPCVFARYKVVVDSRLIKTVREEIPNNIIRRLFGSSRTRIVSHTEPDDCAHITNDTINVHPHYAQEVKRALEQYVRKADAEL</sequence>